<dbReference type="PANTHER" id="PTHR36834:SF1">
    <property type="entry name" value="INTEGRAL MEMBRANE PROTEIN"/>
    <property type="match status" value="1"/>
</dbReference>
<feature type="transmembrane region" description="Helical" evidence="1">
    <location>
        <begin position="7"/>
        <end position="25"/>
    </location>
</feature>
<keyword evidence="1" id="KW-0812">Transmembrane</keyword>
<reference evidence="3 4" key="1">
    <citation type="journal article" date="2016" name="Sci. Rep.">
        <title>Complete genome sequence and transcriptomic analysis of a novel marine strain Bacillus weihaiensis reveals the mechanism of brown algae degradation.</title>
        <authorList>
            <person name="Zhu Y."/>
            <person name="Chen P."/>
            <person name="Bao Y."/>
            <person name="Men Y."/>
            <person name="Zeng Y."/>
            <person name="Yang J."/>
            <person name="Sun J."/>
            <person name="Sun Y."/>
        </authorList>
    </citation>
    <scope>NUCLEOTIDE SEQUENCE [LARGE SCALE GENOMIC DNA]</scope>
    <source>
        <strain evidence="3 4">Alg07</strain>
    </source>
</reference>
<keyword evidence="1" id="KW-0472">Membrane</keyword>
<evidence type="ECO:0000259" key="2">
    <source>
        <dbReference type="Pfam" id="PF04892"/>
    </source>
</evidence>
<feature type="transmembrane region" description="Helical" evidence="1">
    <location>
        <begin position="118"/>
        <end position="136"/>
    </location>
</feature>
<sequence length="145" mass="16783">MKRAIKGMSFFLFLIYLATLFYLLFFSQYRQSIEGTRTYNLIPFETINRYMRSYDGFSLTDEFVGNILAFLPFGVFLPLLFPSLRRVYSVIVGTFMLSLSVECLQFYFWVGAFDVDDLLLNTVGGGLGYMFFLVLLKKVTLNHGC</sequence>
<dbReference type="RefSeq" id="WP_072578196.1">
    <property type="nucleotide sequence ID" value="NZ_CP016020.1"/>
</dbReference>
<protein>
    <recommendedName>
        <fullName evidence="2">VanZ-like domain-containing protein</fullName>
    </recommendedName>
</protein>
<dbReference type="Proteomes" id="UP000181936">
    <property type="component" value="Chromosome"/>
</dbReference>
<evidence type="ECO:0000313" key="3">
    <source>
        <dbReference type="EMBL" id="APH03410.1"/>
    </source>
</evidence>
<dbReference type="InterPro" id="IPR053150">
    <property type="entry name" value="Teicoplanin_resist-assoc"/>
</dbReference>
<dbReference type="PANTHER" id="PTHR36834">
    <property type="entry name" value="MEMBRANE PROTEIN-RELATED"/>
    <property type="match status" value="1"/>
</dbReference>
<dbReference type="EMBL" id="CP016020">
    <property type="protein sequence ID" value="APH03410.1"/>
    <property type="molecule type" value="Genomic_DNA"/>
</dbReference>
<feature type="transmembrane region" description="Helical" evidence="1">
    <location>
        <begin position="63"/>
        <end position="81"/>
    </location>
</feature>
<keyword evidence="4" id="KW-1185">Reference proteome</keyword>
<evidence type="ECO:0000313" key="4">
    <source>
        <dbReference type="Proteomes" id="UP000181936"/>
    </source>
</evidence>
<dbReference type="KEGG" id="bwh:A9C19_00805"/>
<proteinExistence type="predicted"/>
<feature type="transmembrane region" description="Helical" evidence="1">
    <location>
        <begin position="88"/>
        <end position="112"/>
    </location>
</feature>
<dbReference type="Pfam" id="PF04892">
    <property type="entry name" value="VanZ"/>
    <property type="match status" value="1"/>
</dbReference>
<organism evidence="3 4">
    <name type="scientific">Bacillus weihaiensis</name>
    <dbReference type="NCBI Taxonomy" id="1547283"/>
    <lineage>
        <taxon>Bacteria</taxon>
        <taxon>Bacillati</taxon>
        <taxon>Bacillota</taxon>
        <taxon>Bacilli</taxon>
        <taxon>Bacillales</taxon>
        <taxon>Bacillaceae</taxon>
        <taxon>Bacillus</taxon>
    </lineage>
</organism>
<evidence type="ECO:0000256" key="1">
    <source>
        <dbReference type="SAM" id="Phobius"/>
    </source>
</evidence>
<gene>
    <name evidence="3" type="ORF">A9C19_00805</name>
</gene>
<dbReference type="InterPro" id="IPR006976">
    <property type="entry name" value="VanZ-like"/>
</dbReference>
<dbReference type="AlphaFoldDB" id="A0A1L3MM24"/>
<accession>A0A1L3MM24</accession>
<name>A0A1L3MM24_9BACI</name>
<feature type="domain" description="VanZ-like" evidence="2">
    <location>
        <begin position="13"/>
        <end position="135"/>
    </location>
</feature>
<dbReference type="OrthoDB" id="4822551at2"/>
<keyword evidence="1" id="KW-1133">Transmembrane helix</keyword>